<comment type="similarity">
    <text evidence="7">Belongs to the binding-protein-dependent transport system permease family.</text>
</comment>
<dbReference type="NCBIfam" id="TIGR01581">
    <property type="entry name" value="Mo_ABC_porter"/>
    <property type="match status" value="1"/>
</dbReference>
<feature type="transmembrane region" description="Helical" evidence="7">
    <location>
        <begin position="12"/>
        <end position="38"/>
    </location>
</feature>
<evidence type="ECO:0000256" key="5">
    <source>
        <dbReference type="ARBA" id="ARBA00023032"/>
    </source>
</evidence>
<keyword evidence="6 7" id="KW-0472">Membrane</keyword>
<evidence type="ECO:0000256" key="2">
    <source>
        <dbReference type="ARBA" id="ARBA00022448"/>
    </source>
</evidence>
<comment type="subcellular location">
    <subcellularLocation>
        <location evidence="7">Cell membrane</location>
        <topology evidence="7">Multi-pass membrane protein</topology>
    </subcellularLocation>
    <subcellularLocation>
        <location evidence="1">Membrane</location>
        <topology evidence="1">Multi-pass membrane protein</topology>
    </subcellularLocation>
</comment>
<dbReference type="SUPFAM" id="SSF161098">
    <property type="entry name" value="MetI-like"/>
    <property type="match status" value="1"/>
</dbReference>
<feature type="transmembrane region" description="Helical" evidence="7">
    <location>
        <begin position="235"/>
        <end position="256"/>
    </location>
</feature>
<protein>
    <recommendedName>
        <fullName evidence="8">ABC transmembrane type-1 domain-containing protein</fullName>
    </recommendedName>
</protein>
<feature type="transmembrane region" description="Helical" evidence="7">
    <location>
        <begin position="92"/>
        <end position="113"/>
    </location>
</feature>
<dbReference type="Pfam" id="PF00528">
    <property type="entry name" value="BPD_transp_1"/>
    <property type="match status" value="1"/>
</dbReference>
<evidence type="ECO:0000256" key="4">
    <source>
        <dbReference type="ARBA" id="ARBA00022989"/>
    </source>
</evidence>
<dbReference type="EMBL" id="MT631473">
    <property type="protein sequence ID" value="QNO51572.1"/>
    <property type="molecule type" value="Genomic_DNA"/>
</dbReference>
<dbReference type="CDD" id="cd06261">
    <property type="entry name" value="TM_PBP2"/>
    <property type="match status" value="1"/>
</dbReference>
<keyword evidence="2 7" id="KW-0813">Transport</keyword>
<accession>A0A7G9YU88</accession>
<dbReference type="PANTHER" id="PTHR30406">
    <property type="entry name" value="SULFATE TRANSPORT SYSTEM PERMEASE PROTEIN"/>
    <property type="match status" value="1"/>
</dbReference>
<dbReference type="InterPro" id="IPR035906">
    <property type="entry name" value="MetI-like_sf"/>
</dbReference>
<organism evidence="9">
    <name type="scientific">Candidatus Methanophagaceae archaeon ANME-1 ERB6</name>
    <dbReference type="NCBI Taxonomy" id="2759912"/>
    <lineage>
        <taxon>Archaea</taxon>
        <taxon>Methanobacteriati</taxon>
        <taxon>Methanobacteriota</taxon>
        <taxon>Stenosarchaea group</taxon>
        <taxon>Methanomicrobia</taxon>
        <taxon>Candidatus Methanophagales</taxon>
        <taxon>Candidatus Methanophagaceae</taxon>
    </lineage>
</organism>
<feature type="transmembrane region" description="Helical" evidence="7">
    <location>
        <begin position="190"/>
        <end position="215"/>
    </location>
</feature>
<keyword evidence="3 7" id="KW-0812">Transmembrane</keyword>
<feature type="transmembrane region" description="Helical" evidence="7">
    <location>
        <begin position="58"/>
        <end position="80"/>
    </location>
</feature>
<evidence type="ECO:0000313" key="9">
    <source>
        <dbReference type="EMBL" id="QNO51572.1"/>
    </source>
</evidence>
<evidence type="ECO:0000256" key="6">
    <source>
        <dbReference type="ARBA" id="ARBA00023136"/>
    </source>
</evidence>
<name>A0A7G9YU88_9EURY</name>
<reference evidence="9" key="1">
    <citation type="submission" date="2020-06" db="EMBL/GenBank/DDBJ databases">
        <title>Unique genomic features of the anaerobic methanotrophic archaea.</title>
        <authorList>
            <person name="Chadwick G.L."/>
            <person name="Skennerton C.T."/>
            <person name="Laso-Perez R."/>
            <person name="Leu A.O."/>
            <person name="Speth D.R."/>
            <person name="Yu H."/>
            <person name="Morgan-Lang C."/>
            <person name="Hatzenpichler R."/>
            <person name="Goudeau D."/>
            <person name="Malmstrom R."/>
            <person name="Brazelton W.J."/>
            <person name="Woyke T."/>
            <person name="Hallam S.J."/>
            <person name="Tyson G.W."/>
            <person name="Wegener G."/>
            <person name="Boetius A."/>
            <person name="Orphan V."/>
        </authorList>
    </citation>
    <scope>NUCLEOTIDE SEQUENCE</scope>
</reference>
<gene>
    <name evidence="9" type="ORF">FJOHDBIG_00020</name>
</gene>
<dbReference type="InterPro" id="IPR006469">
    <property type="entry name" value="NifC_ABC_porter"/>
</dbReference>
<keyword evidence="4 7" id="KW-1133">Transmembrane helix</keyword>
<dbReference type="Gene3D" id="1.10.3720.10">
    <property type="entry name" value="MetI-like"/>
    <property type="match status" value="1"/>
</dbReference>
<dbReference type="GO" id="GO:0015419">
    <property type="term" value="F:ABC-type sulfate transporter activity"/>
    <property type="evidence" value="ECO:0007669"/>
    <property type="project" value="InterPro"/>
</dbReference>
<dbReference type="GO" id="GO:0005886">
    <property type="term" value="C:plasma membrane"/>
    <property type="evidence" value="ECO:0007669"/>
    <property type="project" value="UniProtKB-SubCell"/>
</dbReference>
<evidence type="ECO:0000256" key="7">
    <source>
        <dbReference type="RuleBase" id="RU363032"/>
    </source>
</evidence>
<evidence type="ECO:0000259" key="8">
    <source>
        <dbReference type="PROSITE" id="PS50928"/>
    </source>
</evidence>
<feature type="transmembrane region" description="Helical" evidence="7">
    <location>
        <begin position="125"/>
        <end position="149"/>
    </location>
</feature>
<keyword evidence="5" id="KW-0764">Sulfate transport</keyword>
<feature type="domain" description="ABC transmembrane type-1" evidence="8">
    <location>
        <begin position="54"/>
        <end position="256"/>
    </location>
</feature>
<proteinExistence type="inferred from homology"/>
<dbReference type="InterPro" id="IPR000515">
    <property type="entry name" value="MetI-like"/>
</dbReference>
<sequence>MLKKLKQSKTKIITVLFSLLLASFILVLITCVVTHTTLPALITSVLSEEIQFAIKLSLTTAVVSTVMCIGISIPAAYALARYDFFGKSVVNTILDAPLALPPLVAGVGLLILFGTTSFGRGLADAGLVFVFTPLGIIIAQFFVNVPFMFRILRGTFQSINPRYEHVAETLGCTEAQAFWRVTLPMSKNGLLAGSIITWSKGIGEFGAALMVAGATRMKTETLPISLYLNMSCGELNLAIAAATILIIISLISLFVFERYGGFTRVF</sequence>
<dbReference type="InterPro" id="IPR005667">
    <property type="entry name" value="Sulph_transpt2"/>
</dbReference>
<dbReference type="AlphaFoldDB" id="A0A7G9YU88"/>
<evidence type="ECO:0000256" key="3">
    <source>
        <dbReference type="ARBA" id="ARBA00022692"/>
    </source>
</evidence>
<dbReference type="PANTHER" id="PTHR30406:SF8">
    <property type="entry name" value="SULFATE TRANSPORT SYSTEM PERMEASE PROTEIN CYST"/>
    <property type="match status" value="1"/>
</dbReference>
<dbReference type="PROSITE" id="PS50928">
    <property type="entry name" value="ABC_TM1"/>
    <property type="match status" value="1"/>
</dbReference>
<evidence type="ECO:0000256" key="1">
    <source>
        <dbReference type="ARBA" id="ARBA00004141"/>
    </source>
</evidence>